<keyword evidence="8 13" id="KW-0067">ATP-binding</keyword>
<dbReference type="NCBIfam" id="TIGR00418">
    <property type="entry name" value="thrS"/>
    <property type="match status" value="1"/>
</dbReference>
<proteinExistence type="inferred from homology"/>
<dbReference type="InterPro" id="IPR002314">
    <property type="entry name" value="aa-tRNA-synt_IIb"/>
</dbReference>
<dbReference type="InterPro" id="IPR004095">
    <property type="entry name" value="TGS"/>
</dbReference>
<dbReference type="Gene3D" id="3.30.54.20">
    <property type="match status" value="1"/>
</dbReference>
<organism evidence="16 17">
    <name type="scientific">Buchnera aphidicola</name>
    <name type="common">Cinara curvipes</name>
    <dbReference type="NCBI Taxonomy" id="2518975"/>
    <lineage>
        <taxon>Bacteria</taxon>
        <taxon>Pseudomonadati</taxon>
        <taxon>Pseudomonadota</taxon>
        <taxon>Gammaproteobacteria</taxon>
        <taxon>Enterobacterales</taxon>
        <taxon>Erwiniaceae</taxon>
        <taxon>Buchnera</taxon>
    </lineage>
</organism>
<feature type="binding site" evidence="13">
    <location>
        <position position="334"/>
    </location>
    <ligand>
        <name>Zn(2+)</name>
        <dbReference type="ChEBI" id="CHEBI:29105"/>
        <note>catalytic</note>
    </ligand>
</feature>
<dbReference type="InterPro" id="IPR036621">
    <property type="entry name" value="Anticodon-bd_dom_sf"/>
</dbReference>
<evidence type="ECO:0000259" key="15">
    <source>
        <dbReference type="PROSITE" id="PS51880"/>
    </source>
</evidence>
<feature type="binding site" evidence="13">
    <location>
        <position position="511"/>
    </location>
    <ligand>
        <name>Zn(2+)</name>
        <dbReference type="ChEBI" id="CHEBI:29105"/>
        <note>catalytic</note>
    </ligand>
</feature>
<dbReference type="Pfam" id="PF03129">
    <property type="entry name" value="HGTP_anticodon"/>
    <property type="match status" value="1"/>
</dbReference>
<evidence type="ECO:0000256" key="4">
    <source>
        <dbReference type="ARBA" id="ARBA00022598"/>
    </source>
</evidence>
<evidence type="ECO:0000256" key="13">
    <source>
        <dbReference type="HAMAP-Rule" id="MF_00184"/>
    </source>
</evidence>
<dbReference type="Proteomes" id="UP000294344">
    <property type="component" value="Chromosome"/>
</dbReference>
<dbReference type="GO" id="GO:0006435">
    <property type="term" value="P:threonyl-tRNA aminoacylation"/>
    <property type="evidence" value="ECO:0007669"/>
    <property type="project" value="UniProtKB-UniRule"/>
</dbReference>
<evidence type="ECO:0000256" key="9">
    <source>
        <dbReference type="ARBA" id="ARBA00022884"/>
    </source>
</evidence>
<sequence length="644" mass="75981">MQVVTTCDGIKKIYKSPVTLKKIFKDVYPKHLSHFIAGFIDNKLVDLNTLVYHDSSIIMIDENNKMFLQMVKRSCMQLLNRILKSMWPNVKIAGGCITESGFYCDIDMLYILTKQDLNSISINMLEKASNSYEIYTKTIFKKDFLKLLKKKNEIYQISIINKQSVNENSINICYHEDYCEFSKQPQVFNIKFCKYFLLKDISGAYWNNKKENKMLQRIHVIVQVSKRRLIEFVSKEKELEKRDHRKIAKFLNLYHIQKESPGMIFWHENGYIIFKQLESFIRDKLIKNNYIEVKSPVILDKKLWKKSGHWKYYNSSIFVTKSENREYCIKPMNCPAHVQIFKYGLKSYKDLPIRMSEFGSCHRKESSGSLHGLMRVRGFTQDDAHIFCTKKQIKLELNNCINLLFDLYNTFGFKKITIKFSTRPEKRIGSDDIWDQAENDLESVLKDHGLSFQYQLGEGAFYGPKIEIALEDSLQRIWQCGTIQLDFYLSKKLNAFYINRDNFKKYPIIIHRAFLGSIERFIGILIEEYNGSLPIWLCPIQVVIINISTIHISYVEKIMKLFLSYKIRAISDITSNSISFKIRNYINKKIPYIIICGDREVKNNDITIRNRFSNKLYQQNINIFIENIINNIKNYSIHDINMEG</sequence>
<evidence type="ECO:0000256" key="10">
    <source>
        <dbReference type="ARBA" id="ARBA00022917"/>
    </source>
</evidence>
<dbReference type="InterPro" id="IPR033728">
    <property type="entry name" value="ThrRS_core"/>
</dbReference>
<comment type="subunit">
    <text evidence="13">Homodimer.</text>
</comment>
<dbReference type="OrthoDB" id="9802304at2"/>
<dbReference type="InterPro" id="IPR004154">
    <property type="entry name" value="Anticodon-bd"/>
</dbReference>
<comment type="cofactor">
    <cofactor evidence="13">
        <name>Zn(2+)</name>
        <dbReference type="ChEBI" id="CHEBI:29105"/>
    </cofactor>
    <text evidence="13">Binds 1 zinc ion per subunit.</text>
</comment>
<dbReference type="AlphaFoldDB" id="A0A451D6A1"/>
<dbReference type="Gene3D" id="3.40.50.800">
    <property type="entry name" value="Anticodon-binding domain"/>
    <property type="match status" value="1"/>
</dbReference>
<dbReference type="RefSeq" id="WP_154029145.1">
    <property type="nucleotide sequence ID" value="NZ_LR217710.1"/>
</dbReference>
<gene>
    <name evidence="13 16" type="primary">thrS</name>
    <name evidence="16" type="ORF">BUCICURV3402_084</name>
</gene>
<keyword evidence="7 13" id="KW-0862">Zinc</keyword>
<dbReference type="SMART" id="SM00863">
    <property type="entry name" value="tRNA_SAD"/>
    <property type="match status" value="1"/>
</dbReference>
<dbReference type="HAMAP" id="MF_00184">
    <property type="entry name" value="Thr_tRNA_synth"/>
    <property type="match status" value="1"/>
</dbReference>
<evidence type="ECO:0000256" key="3">
    <source>
        <dbReference type="ARBA" id="ARBA00022555"/>
    </source>
</evidence>
<dbReference type="InterPro" id="IPR047246">
    <property type="entry name" value="ThrRS_anticodon"/>
</dbReference>
<keyword evidence="3 13" id="KW-0820">tRNA-binding</keyword>
<evidence type="ECO:0000313" key="17">
    <source>
        <dbReference type="Proteomes" id="UP000294344"/>
    </source>
</evidence>
<dbReference type="InterPro" id="IPR002320">
    <property type="entry name" value="Thr-tRNA-ligase_IIa"/>
</dbReference>
<keyword evidence="5 13" id="KW-0479">Metal-binding</keyword>
<dbReference type="CDD" id="cd00860">
    <property type="entry name" value="ThrRS_anticodon"/>
    <property type="match status" value="1"/>
</dbReference>
<feature type="binding site" evidence="13">
    <location>
        <position position="385"/>
    </location>
    <ligand>
        <name>Zn(2+)</name>
        <dbReference type="ChEBI" id="CHEBI:29105"/>
        <note>catalytic</note>
    </ligand>
</feature>
<comment type="subcellular location">
    <subcellularLocation>
        <location evidence="13">Cytoplasm</location>
    </subcellularLocation>
</comment>
<name>A0A451D6A1_9GAMM</name>
<dbReference type="GO" id="GO:0005829">
    <property type="term" value="C:cytosol"/>
    <property type="evidence" value="ECO:0007669"/>
    <property type="project" value="TreeGrafter"/>
</dbReference>
<dbReference type="PROSITE" id="PS51880">
    <property type="entry name" value="TGS"/>
    <property type="match status" value="1"/>
</dbReference>
<comment type="catalytic activity">
    <reaction evidence="12 13">
        <text>tRNA(Thr) + L-threonine + ATP = L-threonyl-tRNA(Thr) + AMP + diphosphate + H(+)</text>
        <dbReference type="Rhea" id="RHEA:24624"/>
        <dbReference type="Rhea" id="RHEA-COMP:9670"/>
        <dbReference type="Rhea" id="RHEA-COMP:9704"/>
        <dbReference type="ChEBI" id="CHEBI:15378"/>
        <dbReference type="ChEBI" id="CHEBI:30616"/>
        <dbReference type="ChEBI" id="CHEBI:33019"/>
        <dbReference type="ChEBI" id="CHEBI:57926"/>
        <dbReference type="ChEBI" id="CHEBI:78442"/>
        <dbReference type="ChEBI" id="CHEBI:78534"/>
        <dbReference type="ChEBI" id="CHEBI:456215"/>
        <dbReference type="EC" id="6.1.1.3"/>
    </reaction>
</comment>
<dbReference type="InterPro" id="IPR006195">
    <property type="entry name" value="aa-tRNA-synth_II"/>
</dbReference>
<accession>A0A451D6A1</accession>
<keyword evidence="9 13" id="KW-0694">RNA-binding</keyword>
<evidence type="ECO:0000256" key="1">
    <source>
        <dbReference type="ARBA" id="ARBA00008226"/>
    </source>
</evidence>
<feature type="domain" description="TGS" evidence="15">
    <location>
        <begin position="1"/>
        <end position="61"/>
    </location>
</feature>
<dbReference type="Gene3D" id="3.30.930.10">
    <property type="entry name" value="Bira Bifunctional Protein, Domain 2"/>
    <property type="match status" value="1"/>
</dbReference>
<keyword evidence="4 13" id="KW-0436">Ligase</keyword>
<dbReference type="InterPro" id="IPR018163">
    <property type="entry name" value="Thr/Ala-tRNA-synth_IIc_edit"/>
</dbReference>
<evidence type="ECO:0000259" key="14">
    <source>
        <dbReference type="PROSITE" id="PS50862"/>
    </source>
</evidence>
<dbReference type="GO" id="GO:0046872">
    <property type="term" value="F:metal ion binding"/>
    <property type="evidence" value="ECO:0007669"/>
    <property type="project" value="UniProtKB-KW"/>
</dbReference>
<dbReference type="SUPFAM" id="SSF52954">
    <property type="entry name" value="Class II aaRS ABD-related"/>
    <property type="match status" value="1"/>
</dbReference>
<dbReference type="CDD" id="cd00771">
    <property type="entry name" value="ThrRS_core"/>
    <property type="match status" value="1"/>
</dbReference>
<dbReference type="PRINTS" id="PR01047">
    <property type="entry name" value="TRNASYNTHTHR"/>
</dbReference>
<keyword evidence="6 13" id="KW-0547">Nucleotide-binding</keyword>
<evidence type="ECO:0000313" key="16">
    <source>
        <dbReference type="EMBL" id="VFP81379.1"/>
    </source>
</evidence>
<evidence type="ECO:0000256" key="12">
    <source>
        <dbReference type="ARBA" id="ARBA00049515"/>
    </source>
</evidence>
<comment type="similarity">
    <text evidence="1 13">Belongs to the class-II aminoacyl-tRNA synthetase family.</text>
</comment>
<dbReference type="GO" id="GO:0004829">
    <property type="term" value="F:threonine-tRNA ligase activity"/>
    <property type="evidence" value="ECO:0007669"/>
    <property type="project" value="UniProtKB-UniRule"/>
</dbReference>
<dbReference type="SUPFAM" id="SSF55186">
    <property type="entry name" value="ThrRS/AlaRS common domain"/>
    <property type="match status" value="1"/>
</dbReference>
<evidence type="ECO:0000256" key="2">
    <source>
        <dbReference type="ARBA" id="ARBA00022490"/>
    </source>
</evidence>
<evidence type="ECO:0000256" key="8">
    <source>
        <dbReference type="ARBA" id="ARBA00022840"/>
    </source>
</evidence>
<keyword evidence="11 13" id="KW-0030">Aminoacyl-tRNA synthetase</keyword>
<evidence type="ECO:0000256" key="5">
    <source>
        <dbReference type="ARBA" id="ARBA00022723"/>
    </source>
</evidence>
<evidence type="ECO:0000256" key="11">
    <source>
        <dbReference type="ARBA" id="ARBA00023146"/>
    </source>
</evidence>
<reference evidence="16 17" key="1">
    <citation type="submission" date="2019-02" db="EMBL/GenBank/DDBJ databases">
        <authorList>
            <person name="Manzano-Marin A."/>
            <person name="Manzano-Marin A."/>
        </authorList>
    </citation>
    <scope>NUCLEOTIDE SEQUENCE [LARGE SCALE GENOMIC DNA]</scope>
    <source>
        <strain evidence="16 17">BuCicurvipes</strain>
    </source>
</reference>
<dbReference type="Gene3D" id="3.30.980.10">
    <property type="entry name" value="Threonyl-trna Synthetase, Chain A, domain 2"/>
    <property type="match status" value="1"/>
</dbReference>
<dbReference type="InterPro" id="IPR012947">
    <property type="entry name" value="tRNA_SAD"/>
</dbReference>
<keyword evidence="10 13" id="KW-0648">Protein biosynthesis</keyword>
<dbReference type="InterPro" id="IPR045864">
    <property type="entry name" value="aa-tRNA-synth_II/BPL/LPL"/>
</dbReference>
<evidence type="ECO:0000256" key="7">
    <source>
        <dbReference type="ARBA" id="ARBA00022833"/>
    </source>
</evidence>
<dbReference type="PANTHER" id="PTHR11451:SF44">
    <property type="entry name" value="THREONINE--TRNA LIGASE, CHLOROPLASTIC_MITOCHONDRIAL 2"/>
    <property type="match status" value="1"/>
</dbReference>
<feature type="region of interest" description="Catalytic" evidence="13">
    <location>
        <begin position="243"/>
        <end position="534"/>
    </location>
</feature>
<protein>
    <recommendedName>
        <fullName evidence="13">Threonine--tRNA ligase</fullName>
        <ecNumber evidence="13">6.1.1.3</ecNumber>
    </recommendedName>
    <alternativeName>
        <fullName evidence="13">Threonyl-tRNA synthetase</fullName>
        <shortName evidence="13">ThrRS</shortName>
    </alternativeName>
</protein>
<keyword evidence="2 13" id="KW-0963">Cytoplasm</keyword>
<feature type="domain" description="Aminoacyl-transfer RNA synthetases class-II family profile" evidence="14">
    <location>
        <begin position="243"/>
        <end position="534"/>
    </location>
</feature>
<dbReference type="EMBL" id="LR217710">
    <property type="protein sequence ID" value="VFP81379.1"/>
    <property type="molecule type" value="Genomic_DNA"/>
</dbReference>
<dbReference type="PANTHER" id="PTHR11451">
    <property type="entry name" value="THREONINE-TRNA LIGASE"/>
    <property type="match status" value="1"/>
</dbReference>
<dbReference type="GO" id="GO:0005524">
    <property type="term" value="F:ATP binding"/>
    <property type="evidence" value="ECO:0007669"/>
    <property type="project" value="UniProtKB-UniRule"/>
</dbReference>
<dbReference type="PROSITE" id="PS50862">
    <property type="entry name" value="AA_TRNA_LIGASE_II"/>
    <property type="match status" value="1"/>
</dbReference>
<dbReference type="GO" id="GO:0000049">
    <property type="term" value="F:tRNA binding"/>
    <property type="evidence" value="ECO:0007669"/>
    <property type="project" value="UniProtKB-KW"/>
</dbReference>
<evidence type="ECO:0000256" key="6">
    <source>
        <dbReference type="ARBA" id="ARBA00022741"/>
    </source>
</evidence>
<dbReference type="Pfam" id="PF00587">
    <property type="entry name" value="tRNA-synt_2b"/>
    <property type="match status" value="1"/>
</dbReference>
<dbReference type="FunFam" id="3.30.930.10:FF:000002">
    <property type="entry name" value="Threonine--tRNA ligase"/>
    <property type="match status" value="1"/>
</dbReference>
<dbReference type="EC" id="6.1.1.3" evidence="13"/>
<dbReference type="SUPFAM" id="SSF55681">
    <property type="entry name" value="Class II aaRS and biotin synthetases"/>
    <property type="match status" value="1"/>
</dbReference>